<comment type="similarity">
    <text evidence="2">Belongs to the RLP family.</text>
</comment>
<dbReference type="GO" id="GO:0012505">
    <property type="term" value="C:endomembrane system"/>
    <property type="evidence" value="ECO:0007669"/>
    <property type="project" value="UniProtKB-SubCell"/>
</dbReference>
<evidence type="ECO:0000313" key="11">
    <source>
        <dbReference type="EMBL" id="ORY40932.1"/>
    </source>
</evidence>
<keyword evidence="7" id="KW-0677">Repeat</keyword>
<reference evidence="11 12" key="1">
    <citation type="submission" date="2016-07" db="EMBL/GenBank/DDBJ databases">
        <title>Pervasive Adenine N6-methylation of Active Genes in Fungi.</title>
        <authorList>
            <consortium name="DOE Joint Genome Institute"/>
            <person name="Mondo S.J."/>
            <person name="Dannebaum R.O."/>
            <person name="Kuo R.C."/>
            <person name="Labutti K."/>
            <person name="Haridas S."/>
            <person name="Kuo A."/>
            <person name="Salamov A."/>
            <person name="Ahrendt S.R."/>
            <person name="Lipzen A."/>
            <person name="Sullivan W."/>
            <person name="Andreopoulos W.B."/>
            <person name="Clum A."/>
            <person name="Lindquist E."/>
            <person name="Daum C."/>
            <person name="Ramamoorthy G.K."/>
            <person name="Gryganskyi A."/>
            <person name="Culley D."/>
            <person name="Magnuson J.K."/>
            <person name="James T.Y."/>
            <person name="O'Malley M.A."/>
            <person name="Stajich J.E."/>
            <person name="Spatafora J.W."/>
            <person name="Visel A."/>
            <person name="Grigoriev I.V."/>
        </authorList>
    </citation>
    <scope>NUCLEOTIDE SEQUENCE [LARGE SCALE GENOMIC DNA]</scope>
    <source>
        <strain evidence="11 12">JEL800</strain>
    </source>
</reference>
<dbReference type="STRING" id="329046.A0A1Y2C1L6"/>
<evidence type="ECO:0000256" key="4">
    <source>
        <dbReference type="ARBA" id="ARBA00022614"/>
    </source>
</evidence>
<dbReference type="AlphaFoldDB" id="A0A1Y2C1L6"/>
<accession>A0A1Y2C1L6</accession>
<evidence type="ECO:0000313" key="12">
    <source>
        <dbReference type="Proteomes" id="UP000193642"/>
    </source>
</evidence>
<dbReference type="EMBL" id="MCGO01000033">
    <property type="protein sequence ID" value="ORY40932.1"/>
    <property type="molecule type" value="Genomic_DNA"/>
</dbReference>
<keyword evidence="9" id="KW-0472">Membrane</keyword>
<keyword evidence="3" id="KW-1003">Cell membrane</keyword>
<dbReference type="Pfam" id="PF00560">
    <property type="entry name" value="LRR_1"/>
    <property type="match status" value="3"/>
</dbReference>
<keyword evidence="4" id="KW-0433">Leucine-rich repeat</keyword>
<dbReference type="Proteomes" id="UP000193642">
    <property type="component" value="Unassembled WGS sequence"/>
</dbReference>
<dbReference type="Gene3D" id="3.80.10.10">
    <property type="entry name" value="Ribonuclease Inhibitor"/>
    <property type="match status" value="1"/>
</dbReference>
<protein>
    <submittedName>
        <fullName evidence="11">L domain-like protein</fullName>
    </submittedName>
</protein>
<dbReference type="FunFam" id="3.80.10.10:FF:000041">
    <property type="entry name" value="LRR receptor-like serine/threonine-protein kinase ERECTA"/>
    <property type="match status" value="1"/>
</dbReference>
<keyword evidence="12" id="KW-1185">Reference proteome</keyword>
<dbReference type="SUPFAM" id="SSF52058">
    <property type="entry name" value="L domain-like"/>
    <property type="match status" value="1"/>
</dbReference>
<dbReference type="OrthoDB" id="676979at2759"/>
<evidence type="ECO:0000256" key="9">
    <source>
        <dbReference type="ARBA" id="ARBA00023136"/>
    </source>
</evidence>
<keyword evidence="8" id="KW-1133">Transmembrane helix</keyword>
<evidence type="ECO:0000256" key="3">
    <source>
        <dbReference type="ARBA" id="ARBA00022475"/>
    </source>
</evidence>
<evidence type="ECO:0000256" key="6">
    <source>
        <dbReference type="ARBA" id="ARBA00022729"/>
    </source>
</evidence>
<evidence type="ECO:0000256" key="5">
    <source>
        <dbReference type="ARBA" id="ARBA00022692"/>
    </source>
</evidence>
<dbReference type="PANTHER" id="PTHR48062">
    <property type="entry name" value="RECEPTOR-LIKE PROTEIN 14"/>
    <property type="match status" value="1"/>
</dbReference>
<comment type="subcellular location">
    <subcellularLocation>
        <location evidence="1">Cell membrane</location>
    </subcellularLocation>
    <subcellularLocation>
        <location evidence="10">Endomembrane system</location>
        <topology evidence="10">Single-pass membrane protein</topology>
    </subcellularLocation>
</comment>
<dbReference type="PANTHER" id="PTHR48062:SF52">
    <property type="entry name" value="RECEPTOR-LIKE PROTEIN 8-RELATED"/>
    <property type="match status" value="1"/>
</dbReference>
<proteinExistence type="inferred from homology"/>
<sequence>MARKPRHPRVPTQPITSSRPSYPALLDVPCLPPGYFQSLPPELLQLFFAWIKPSTVLKYRRLSSRFDSLLMHPTFASQNIDLFGRNSAVNDGTLNDILYNSIDIWTNRTGTYFDTLLSLITKIRWSKSYACPSLLPNQLGGATLLTHLQISCFRLYGSLPTSIFHLIRLESLTLNTNDLSGSIPAEIGLLSNLVQLDLNNNKFTGYIPAELGNLSMLEVLCLGNNELEGPLPSEFGNLRALTDLYAESNRLSGTIPDTFGNLEMLSYMVIGSNCLSGTVPESLLQLQYIQFIDFSNNPDLSCEFISEHPEFPLKM</sequence>
<keyword evidence="5" id="KW-0812">Transmembrane</keyword>
<dbReference type="InterPro" id="IPR001611">
    <property type="entry name" value="Leu-rich_rpt"/>
</dbReference>
<name>A0A1Y2C1L6_9FUNG</name>
<comment type="caution">
    <text evidence="11">The sequence shown here is derived from an EMBL/GenBank/DDBJ whole genome shotgun (WGS) entry which is preliminary data.</text>
</comment>
<organism evidence="11 12">
    <name type="scientific">Rhizoclosmatium globosum</name>
    <dbReference type="NCBI Taxonomy" id="329046"/>
    <lineage>
        <taxon>Eukaryota</taxon>
        <taxon>Fungi</taxon>
        <taxon>Fungi incertae sedis</taxon>
        <taxon>Chytridiomycota</taxon>
        <taxon>Chytridiomycota incertae sedis</taxon>
        <taxon>Chytridiomycetes</taxon>
        <taxon>Chytridiales</taxon>
        <taxon>Chytriomycetaceae</taxon>
        <taxon>Rhizoclosmatium</taxon>
    </lineage>
</organism>
<keyword evidence="6" id="KW-0732">Signal</keyword>
<evidence type="ECO:0000256" key="8">
    <source>
        <dbReference type="ARBA" id="ARBA00022989"/>
    </source>
</evidence>
<evidence type="ECO:0000256" key="2">
    <source>
        <dbReference type="ARBA" id="ARBA00009592"/>
    </source>
</evidence>
<dbReference type="InterPro" id="IPR051502">
    <property type="entry name" value="RLP_Defense_Trigger"/>
</dbReference>
<dbReference type="GO" id="GO:0005886">
    <property type="term" value="C:plasma membrane"/>
    <property type="evidence" value="ECO:0007669"/>
    <property type="project" value="UniProtKB-SubCell"/>
</dbReference>
<evidence type="ECO:0000256" key="7">
    <source>
        <dbReference type="ARBA" id="ARBA00022737"/>
    </source>
</evidence>
<dbReference type="InterPro" id="IPR032675">
    <property type="entry name" value="LRR_dom_sf"/>
</dbReference>
<gene>
    <name evidence="11" type="ORF">BCR33DRAFT_719048</name>
</gene>
<evidence type="ECO:0000256" key="1">
    <source>
        <dbReference type="ARBA" id="ARBA00004236"/>
    </source>
</evidence>
<evidence type="ECO:0000256" key="10">
    <source>
        <dbReference type="ARBA" id="ARBA00037847"/>
    </source>
</evidence>